<feature type="region of interest" description="Disordered" evidence="1">
    <location>
        <begin position="120"/>
        <end position="155"/>
    </location>
</feature>
<name>A0A0R3X4T1_HYDTA</name>
<keyword evidence="2" id="KW-0812">Transmembrane</keyword>
<dbReference type="EMBL" id="UYWX01020502">
    <property type="protein sequence ID" value="VDM32967.1"/>
    <property type="molecule type" value="Genomic_DNA"/>
</dbReference>
<reference evidence="3 4" key="2">
    <citation type="submission" date="2018-11" db="EMBL/GenBank/DDBJ databases">
        <authorList>
            <consortium name="Pathogen Informatics"/>
        </authorList>
    </citation>
    <scope>NUCLEOTIDE SEQUENCE [LARGE SCALE GENOMIC DNA]</scope>
</reference>
<evidence type="ECO:0000313" key="5">
    <source>
        <dbReference type="WBParaSite" id="TTAC_0000843401-mRNA-1"/>
    </source>
</evidence>
<reference evidence="5" key="1">
    <citation type="submission" date="2017-02" db="UniProtKB">
        <authorList>
            <consortium name="WormBaseParasite"/>
        </authorList>
    </citation>
    <scope>IDENTIFICATION</scope>
</reference>
<evidence type="ECO:0000313" key="4">
    <source>
        <dbReference type="Proteomes" id="UP000274429"/>
    </source>
</evidence>
<evidence type="ECO:0000256" key="2">
    <source>
        <dbReference type="SAM" id="Phobius"/>
    </source>
</evidence>
<dbReference type="STRING" id="6205.A0A0R3X4T1"/>
<accession>A0A0R3X4T1</accession>
<evidence type="ECO:0000256" key="1">
    <source>
        <dbReference type="SAM" id="MobiDB-lite"/>
    </source>
</evidence>
<keyword evidence="2" id="KW-0472">Membrane</keyword>
<feature type="compositionally biased region" description="Polar residues" evidence="1">
    <location>
        <begin position="123"/>
        <end position="155"/>
    </location>
</feature>
<keyword evidence="4" id="KW-1185">Reference proteome</keyword>
<dbReference type="Proteomes" id="UP000274429">
    <property type="component" value="Unassembled WGS sequence"/>
</dbReference>
<organism evidence="5">
    <name type="scientific">Hydatigena taeniaeformis</name>
    <name type="common">Feline tapeworm</name>
    <name type="synonym">Taenia taeniaeformis</name>
    <dbReference type="NCBI Taxonomy" id="6205"/>
    <lineage>
        <taxon>Eukaryota</taxon>
        <taxon>Metazoa</taxon>
        <taxon>Spiralia</taxon>
        <taxon>Lophotrochozoa</taxon>
        <taxon>Platyhelminthes</taxon>
        <taxon>Cestoda</taxon>
        <taxon>Eucestoda</taxon>
        <taxon>Cyclophyllidea</taxon>
        <taxon>Taeniidae</taxon>
        <taxon>Hydatigera</taxon>
    </lineage>
</organism>
<keyword evidence="2" id="KW-1133">Transmembrane helix</keyword>
<proteinExistence type="predicted"/>
<dbReference type="WBParaSite" id="TTAC_0000843401-mRNA-1">
    <property type="protein sequence ID" value="TTAC_0000843401-mRNA-1"/>
    <property type="gene ID" value="TTAC_0000843401"/>
</dbReference>
<protein>
    <submittedName>
        <fullName evidence="3 5">Uncharacterized protein</fullName>
    </submittedName>
</protein>
<feature type="transmembrane region" description="Helical" evidence="2">
    <location>
        <begin position="25"/>
        <end position="46"/>
    </location>
</feature>
<dbReference type="AlphaFoldDB" id="A0A0R3X4T1"/>
<sequence>MTKVNESKAAFLAYPSTSRSLTQKVFIISTIVTLCTVVTIIALILIRSRKSQFWSMRKPAHLQRRCRRQSKWKRYDGFQPLNQDELRGLGSTFGSAIDEDDEDEEEAVMDSNTIIDIRKFGPQDSQQHSSKLSVQSCTPTRKNDLTSASSHHVDT</sequence>
<gene>
    <name evidence="3" type="ORF">TTAC_LOCUS8419</name>
</gene>
<evidence type="ECO:0000313" key="3">
    <source>
        <dbReference type="EMBL" id="VDM32967.1"/>
    </source>
</evidence>